<gene>
    <name evidence="2" type="ORF">GRF59_15970</name>
</gene>
<dbReference type="PANTHER" id="PTHR33434">
    <property type="entry name" value="DEGV DOMAIN-CONTAINING PROTEIN DR_1986-RELATED"/>
    <property type="match status" value="1"/>
</dbReference>
<dbReference type="InterPro" id="IPR019986">
    <property type="entry name" value="YloV-like"/>
</dbReference>
<dbReference type="RefSeq" id="WP_160498711.1">
    <property type="nucleotide sequence ID" value="NZ_WUBI01000002.1"/>
</dbReference>
<dbReference type="AlphaFoldDB" id="A0A7X3IN42"/>
<evidence type="ECO:0000313" key="2">
    <source>
        <dbReference type="EMBL" id="MWV45122.1"/>
    </source>
</evidence>
<dbReference type="InterPro" id="IPR050270">
    <property type="entry name" value="DegV_domain_contain"/>
</dbReference>
<name>A0A7X3IN42_9BACL</name>
<evidence type="ECO:0000259" key="1">
    <source>
        <dbReference type="PROSITE" id="PS51480"/>
    </source>
</evidence>
<proteinExistence type="predicted"/>
<dbReference type="Gene3D" id="1.25.40.340">
    <property type="match status" value="1"/>
</dbReference>
<dbReference type="InterPro" id="IPR036117">
    <property type="entry name" value="DhaL_dom_sf"/>
</dbReference>
<dbReference type="SUPFAM" id="SSF101473">
    <property type="entry name" value="DhaL-like"/>
    <property type="match status" value="1"/>
</dbReference>
<dbReference type="Proteomes" id="UP000460318">
    <property type="component" value="Unassembled WGS sequence"/>
</dbReference>
<dbReference type="InterPro" id="IPR004007">
    <property type="entry name" value="DhaL_dom"/>
</dbReference>
<protein>
    <submittedName>
        <fullName evidence="2">DAK2 domain-containing protein</fullName>
    </submittedName>
</protein>
<dbReference type="EMBL" id="WUBI01000002">
    <property type="protein sequence ID" value="MWV45122.1"/>
    <property type="molecule type" value="Genomic_DNA"/>
</dbReference>
<dbReference type="GO" id="GO:0006071">
    <property type="term" value="P:glycerol metabolic process"/>
    <property type="evidence" value="ECO:0007669"/>
    <property type="project" value="InterPro"/>
</dbReference>
<organism evidence="2 3">
    <name type="scientific">Paenibacillus dendrobii</name>
    <dbReference type="NCBI Taxonomy" id="2691084"/>
    <lineage>
        <taxon>Bacteria</taxon>
        <taxon>Bacillati</taxon>
        <taxon>Bacillota</taxon>
        <taxon>Bacilli</taxon>
        <taxon>Bacillales</taxon>
        <taxon>Paenibacillaceae</taxon>
        <taxon>Paenibacillus</taxon>
    </lineage>
</organism>
<dbReference type="PROSITE" id="PS51480">
    <property type="entry name" value="DHAL"/>
    <property type="match status" value="1"/>
</dbReference>
<dbReference type="InterPro" id="IPR033470">
    <property type="entry name" value="FakA-like_C"/>
</dbReference>
<dbReference type="InterPro" id="IPR048394">
    <property type="entry name" value="FakA-like_M"/>
</dbReference>
<sequence>MSKRSLNGTDFTSMVLAGAEQLQQHAEHVNSLNVFPVPDGDTGTNMNLTMSAGVTELKRNNSESIGHSAGVLSKGLLMGARGNSGVITSQLFRGFGRYAAPYTELNAMQFASALQTGVDAAYKAVVKPVEGTILTVAKEAAKHALFYARRTNDITELMEQVLLKAQETLSQTPDMLPVLKQVGVVDSGGQGLVYIYEGFLRYLQGMQAAPEYSSRPADRQAYNVNHQETASAGVVESAAPVFMDRPELAQSKIETEDIEFLYDMEFFINRQLGGVGTAHFDEDQFRKALSLNGDSIIIIADDELIKVHVHSKAPGEVLNLALRYGEITQIHILNMREQHRDLLTTGLDIAPMPELFAEMPVDPIEHSREQAPATPPADEMAPYGFIAVASGQGIADIFKSLGVDAVLSGGQTMNPSTEDFVNAIGSISAQHIYILPNNSNIVLAAQQAAELLEGERSVTVIPSKSIPQGIAAAFAFSEEEMQDINTDNMMEAIAHIKSGQVTYAVRDTQIDNLDIKAGQYIGIENSKIVAAAEGLLGSCQELLSKMLVSGDEIVTVLAGEETQNEMTAELADWLAENYPNAEVEVHQGGQPVYYYIFSVES</sequence>
<dbReference type="PANTHER" id="PTHR33434:SF4">
    <property type="entry name" value="PHOSPHATASE PROTEIN"/>
    <property type="match status" value="1"/>
</dbReference>
<comment type="caution">
    <text evidence="2">The sequence shown here is derived from an EMBL/GenBank/DDBJ whole genome shotgun (WGS) entry which is preliminary data.</text>
</comment>
<reference evidence="2 3" key="1">
    <citation type="submission" date="2019-12" db="EMBL/GenBank/DDBJ databases">
        <title>Paenibacillus sp. nov., an endophytic bacterium isolated from the stem of Dendrobium.</title>
        <authorList>
            <person name="Zhao R."/>
        </authorList>
    </citation>
    <scope>NUCLEOTIDE SEQUENCE [LARGE SCALE GENOMIC DNA]</scope>
    <source>
        <strain evidence="2 3">HJL G12</strain>
    </source>
</reference>
<dbReference type="Pfam" id="PF13684">
    <property type="entry name" value="FakA-like_C"/>
    <property type="match status" value="1"/>
</dbReference>
<dbReference type="Pfam" id="PF21645">
    <property type="entry name" value="FakA-like_M"/>
    <property type="match status" value="1"/>
</dbReference>
<dbReference type="Pfam" id="PF02734">
    <property type="entry name" value="Dak2"/>
    <property type="match status" value="1"/>
</dbReference>
<dbReference type="NCBIfam" id="TIGR03599">
    <property type="entry name" value="YloV"/>
    <property type="match status" value="1"/>
</dbReference>
<keyword evidence="3" id="KW-1185">Reference proteome</keyword>
<feature type="domain" description="DhaL" evidence="1">
    <location>
        <begin position="9"/>
        <end position="201"/>
    </location>
</feature>
<dbReference type="SMART" id="SM01121">
    <property type="entry name" value="Dak1_2"/>
    <property type="match status" value="1"/>
</dbReference>
<evidence type="ECO:0000313" key="3">
    <source>
        <dbReference type="Proteomes" id="UP000460318"/>
    </source>
</evidence>
<dbReference type="GO" id="GO:0004371">
    <property type="term" value="F:glycerone kinase activity"/>
    <property type="evidence" value="ECO:0007669"/>
    <property type="project" value="InterPro"/>
</dbReference>
<dbReference type="SMART" id="SM01120">
    <property type="entry name" value="Dak2"/>
    <property type="match status" value="1"/>
</dbReference>
<accession>A0A7X3IN42</accession>